<dbReference type="RefSeq" id="WP_130135378.1">
    <property type="nucleotide sequence ID" value="NZ_RQTE01000075.1"/>
</dbReference>
<feature type="domain" description="BppU N-terminal" evidence="1">
    <location>
        <begin position="7"/>
        <end position="149"/>
    </location>
</feature>
<evidence type="ECO:0000313" key="2">
    <source>
        <dbReference type="EMBL" id="RZI03032.1"/>
    </source>
</evidence>
<dbReference type="Proteomes" id="UP000293854">
    <property type="component" value="Unassembled WGS sequence"/>
</dbReference>
<organism evidence="2 3">
    <name type="scientific">Staphylococcus condimenti</name>
    <dbReference type="NCBI Taxonomy" id="70255"/>
    <lineage>
        <taxon>Bacteria</taxon>
        <taxon>Bacillati</taxon>
        <taxon>Bacillota</taxon>
        <taxon>Bacilli</taxon>
        <taxon>Bacillales</taxon>
        <taxon>Staphylococcaceae</taxon>
        <taxon>Staphylococcus</taxon>
    </lineage>
</organism>
<dbReference type="Gene3D" id="2.60.40.3350">
    <property type="match status" value="1"/>
</dbReference>
<accession>A0A4Q7CQE4</accession>
<feature type="non-terminal residue" evidence="2">
    <location>
        <position position="351"/>
    </location>
</feature>
<dbReference type="InterPro" id="IPR018913">
    <property type="entry name" value="BppU_N"/>
</dbReference>
<evidence type="ECO:0000313" key="3">
    <source>
        <dbReference type="Proteomes" id="UP000293854"/>
    </source>
</evidence>
<dbReference type="Pfam" id="PF10651">
    <property type="entry name" value="BppU_N"/>
    <property type="match status" value="1"/>
</dbReference>
<proteinExistence type="predicted"/>
<reference evidence="2 3" key="1">
    <citation type="submission" date="2018-11" db="EMBL/GenBank/DDBJ databases">
        <title>Genomic profiling of Staphylococcus species from a Poultry farm system in KwaZulu-Natal, South Africa.</title>
        <authorList>
            <person name="Amoako D.G."/>
            <person name="Somboro A.M."/>
            <person name="Abia A.L.K."/>
            <person name="Bester L.A."/>
            <person name="Essack S.Y."/>
        </authorList>
    </citation>
    <scope>NUCLEOTIDE SEQUENCE [LARGE SCALE GENOMIC DNA]</scope>
    <source>
        <strain evidence="2 3">SA11</strain>
    </source>
</reference>
<gene>
    <name evidence="2" type="ORF">EIG99_04445</name>
</gene>
<dbReference type="AlphaFoldDB" id="A0A4Q7CQE4"/>
<comment type="caution">
    <text evidence="2">The sequence shown here is derived from an EMBL/GenBank/DDBJ whole genome shotgun (WGS) entry which is preliminary data.</text>
</comment>
<sequence>MSISKVKQIRLETTAQYQPISDLNVRFFNQDINTSVFDFVITRNSDPIPLGEDNIEATIVLTSNKFKISDEVKIKDGLNGILTYTLPDDILERPGKVTGQIYIGIKGKEDTVVQRLFSFDIEDSLINSFDAETKLVYIRKFDQLEEQISQRVESIEQAIANSEDYVTKVIEEKDIALSKIDERKLTVLEEITTLINTEKTNLQAIGEDYKTNFEQVDIELNQKIENIKQEINPETYVTQIQSDNWQKYSFTEDDGAVKKLAIDTDISTLTAGLYEGSGLINTPYGDNGFYEIYVTQSYNGRKVIIAISSYSGRTSIKTFHSGGAERNWRELTNATEDTGWLEVMLKNNVTS</sequence>
<evidence type="ECO:0000259" key="1">
    <source>
        <dbReference type="Pfam" id="PF10651"/>
    </source>
</evidence>
<name>A0A4Q7CQE4_9STAP</name>
<dbReference type="EMBL" id="RQTE01000075">
    <property type="protein sequence ID" value="RZI03032.1"/>
    <property type="molecule type" value="Genomic_DNA"/>
</dbReference>
<protein>
    <submittedName>
        <fullName evidence="2">Phage baseplate upper protein</fullName>
    </submittedName>
</protein>